<sequence>MLDEILGWIESKNVGAVIHLGDVKEQFSPVDMRVLDFCVDAVKDIVDRCPMYILKGNHDMHGTTDAARDFLHVLGLAGATVITEPHLHEVSGIDWAFLPWSYSIERQREWAASLKRTGVPYLAFHAEVRGSLLNQSKRVTGGLSRADLSISKHQRACFGGHLHRYQKDDDLTYVGAPFGMDWNDVNSRKGHLLLKADGTVKRLLTKIPGYHDPSLKGFREPEDWTGAYVRVHVPCDRSKDDVHAKLYLEKKLAESKYDGAYIKVVPQFTDVPIVDMEEDSDADALSKYVKQTYPKDDDLPSMKSALEVLEGYLGENTSARGRGRVQFLQAKAENFLSFKKLKVTFDDGITLIRGVNNDWSGKSNGSGKTCLLQMIAVALFGTTFKRQKADRWTRRGSTSRAWVAVQMKLQDGRECVVRRSRRPNKLQLFLDGKNVSVGRGVAGVQADIEQLTGLTMQTLANAVYIDQGTISEFLYGTDATRYKLLERFMNLERFDIALHKVKDDIKRVTTEKEEVYRDWLVQTDRIKTAEAELKRAAAEEGDVESTTATFEEANAEFIKVSTQAQGKIEELTVKVDTASTLLEKLRGRANIKLGKRSALRQQILDLEESIENLNGKTCPVCQQPITMGKVRKHRDEVRKKITGYVAEVEGIRLQLAEAKEVIDIEQQHIDKWDKQKREWEQKVKFVDQVLMKARQNMTQAKWKQDNLSEHAASIDKLRMKLKNSTKELAGHDAELKLLRYCLTVFHRDGLPGFVGRLFYPRLNRAAASYSNMFTEGQIQVQFVETDDGVRPEITNVSGGETLEDQSEGERRLASIVTSFALRSAADPCNVLILDEPGMGLDRGNAADFAKALYENQDCFGSILLVTHNEHIEAALQGVRTIVVTKEDKVSRV</sequence>
<comment type="caution">
    <text evidence="3">The sequence shown here is derived from an EMBL/GenBank/DDBJ whole genome shotgun (WGS) entry which is preliminary data.</text>
</comment>
<feature type="coiled-coil region" evidence="1">
    <location>
        <begin position="655"/>
        <end position="734"/>
    </location>
</feature>
<dbReference type="SUPFAM" id="SSF52540">
    <property type="entry name" value="P-loop containing nucleoside triphosphate hydrolases"/>
    <property type="match status" value="1"/>
</dbReference>
<name>A0A0F9JI42_9ZZZZ</name>
<dbReference type="Gene3D" id="3.40.50.300">
    <property type="entry name" value="P-loop containing nucleotide triphosphate hydrolases"/>
    <property type="match status" value="2"/>
</dbReference>
<dbReference type="AlphaFoldDB" id="A0A0F9JI42"/>
<dbReference type="GO" id="GO:0006302">
    <property type="term" value="P:double-strand break repair"/>
    <property type="evidence" value="ECO:0007669"/>
    <property type="project" value="InterPro"/>
</dbReference>
<protein>
    <recommendedName>
        <fullName evidence="2">Rad50/SbcC-type AAA domain-containing protein</fullName>
    </recommendedName>
</protein>
<gene>
    <name evidence="3" type="ORF">LCGC14_1449840</name>
</gene>
<evidence type="ECO:0000259" key="2">
    <source>
        <dbReference type="Pfam" id="PF13476"/>
    </source>
</evidence>
<accession>A0A0F9JI42</accession>
<dbReference type="GO" id="GO:0016887">
    <property type="term" value="F:ATP hydrolysis activity"/>
    <property type="evidence" value="ECO:0007669"/>
    <property type="project" value="InterPro"/>
</dbReference>
<dbReference type="Pfam" id="PF13476">
    <property type="entry name" value="AAA_23"/>
    <property type="match status" value="1"/>
</dbReference>
<feature type="coiled-coil region" evidence="1">
    <location>
        <begin position="526"/>
        <end position="616"/>
    </location>
</feature>
<dbReference type="SUPFAM" id="SSF56300">
    <property type="entry name" value="Metallo-dependent phosphatases"/>
    <property type="match status" value="1"/>
</dbReference>
<dbReference type="InterPro" id="IPR029052">
    <property type="entry name" value="Metallo-depent_PP-like"/>
</dbReference>
<dbReference type="InterPro" id="IPR038729">
    <property type="entry name" value="Rad50/SbcC_AAA"/>
</dbReference>
<reference evidence="3" key="1">
    <citation type="journal article" date="2015" name="Nature">
        <title>Complex archaea that bridge the gap between prokaryotes and eukaryotes.</title>
        <authorList>
            <person name="Spang A."/>
            <person name="Saw J.H."/>
            <person name="Jorgensen S.L."/>
            <person name="Zaremba-Niedzwiedzka K."/>
            <person name="Martijn J."/>
            <person name="Lind A.E."/>
            <person name="van Eijk R."/>
            <person name="Schleper C."/>
            <person name="Guy L."/>
            <person name="Ettema T.J."/>
        </authorList>
    </citation>
    <scope>NUCLEOTIDE SEQUENCE</scope>
</reference>
<dbReference type="Gene3D" id="3.60.21.10">
    <property type="match status" value="1"/>
</dbReference>
<proteinExistence type="predicted"/>
<evidence type="ECO:0000313" key="3">
    <source>
        <dbReference type="EMBL" id="KKM69534.1"/>
    </source>
</evidence>
<organism evidence="3">
    <name type="scientific">marine sediment metagenome</name>
    <dbReference type="NCBI Taxonomy" id="412755"/>
    <lineage>
        <taxon>unclassified sequences</taxon>
        <taxon>metagenomes</taxon>
        <taxon>ecological metagenomes</taxon>
    </lineage>
</organism>
<dbReference type="PANTHER" id="PTHR32114:SF2">
    <property type="entry name" value="ABC TRANSPORTER ABCH.3"/>
    <property type="match status" value="1"/>
</dbReference>
<dbReference type="SUPFAM" id="SSF75712">
    <property type="entry name" value="Rad50 coiled-coil Zn hook"/>
    <property type="match status" value="1"/>
</dbReference>
<keyword evidence="1" id="KW-0175">Coiled coil</keyword>
<evidence type="ECO:0000256" key="1">
    <source>
        <dbReference type="SAM" id="Coils"/>
    </source>
</evidence>
<feature type="domain" description="Rad50/SbcC-type AAA" evidence="2">
    <location>
        <begin position="333"/>
        <end position="610"/>
    </location>
</feature>
<dbReference type="EMBL" id="LAZR01009972">
    <property type="protein sequence ID" value="KKM69534.1"/>
    <property type="molecule type" value="Genomic_DNA"/>
</dbReference>
<dbReference type="InterPro" id="IPR027417">
    <property type="entry name" value="P-loop_NTPase"/>
</dbReference>
<dbReference type="CDD" id="cd00267">
    <property type="entry name" value="ABC_ATPase"/>
    <property type="match status" value="1"/>
</dbReference>
<dbReference type="PANTHER" id="PTHR32114">
    <property type="entry name" value="ABC TRANSPORTER ABCH.3"/>
    <property type="match status" value="1"/>
</dbReference>